<reference evidence="1 2" key="1">
    <citation type="submission" date="2024-10" db="EMBL/GenBank/DDBJ databases">
        <title>The Natural Products Discovery Center: Release of the First 8490 Sequenced Strains for Exploring Actinobacteria Biosynthetic Diversity.</title>
        <authorList>
            <person name="Kalkreuter E."/>
            <person name="Kautsar S.A."/>
            <person name="Yang D."/>
            <person name="Bader C.D."/>
            <person name="Teijaro C.N."/>
            <person name="Fluegel L."/>
            <person name="Davis C.M."/>
            <person name="Simpson J.R."/>
            <person name="Lauterbach L."/>
            <person name="Steele A.D."/>
            <person name="Gui C."/>
            <person name="Meng S."/>
            <person name="Li G."/>
            <person name="Viehrig K."/>
            <person name="Ye F."/>
            <person name="Su P."/>
            <person name="Kiefer A.F."/>
            <person name="Nichols A."/>
            <person name="Cepeda A.J."/>
            <person name="Yan W."/>
            <person name="Fan B."/>
            <person name="Jiang Y."/>
            <person name="Adhikari A."/>
            <person name="Zheng C.-J."/>
            <person name="Schuster L."/>
            <person name="Cowan T.M."/>
            <person name="Smanski M.J."/>
            <person name="Chevrette M.G."/>
            <person name="De Carvalho L.P.S."/>
            <person name="Shen B."/>
        </authorList>
    </citation>
    <scope>NUCLEOTIDE SEQUENCE [LARGE SCALE GENOMIC DNA]</scope>
    <source>
        <strain evidence="1 2">NPDC050545</strain>
    </source>
</reference>
<dbReference type="RefSeq" id="WP_397083421.1">
    <property type="nucleotide sequence ID" value="NZ_JBITGY010000005.1"/>
</dbReference>
<dbReference type="Pfam" id="PF01042">
    <property type="entry name" value="Ribonuc_L-PSP"/>
    <property type="match status" value="1"/>
</dbReference>
<dbReference type="InterPro" id="IPR006175">
    <property type="entry name" value="YjgF/YER057c/UK114"/>
</dbReference>
<name>A0ABW7YX79_9ACTN</name>
<dbReference type="Proteomes" id="UP001612741">
    <property type="component" value="Unassembled WGS sequence"/>
</dbReference>
<protein>
    <submittedName>
        <fullName evidence="1">RidA family protein</fullName>
        <ecNumber evidence="1">3.5.-.-</ecNumber>
    </submittedName>
</protein>
<dbReference type="GO" id="GO:0016787">
    <property type="term" value="F:hydrolase activity"/>
    <property type="evidence" value="ECO:0007669"/>
    <property type="project" value="UniProtKB-KW"/>
</dbReference>
<gene>
    <name evidence="1" type="ORF">ACIBG2_20915</name>
</gene>
<dbReference type="PANTHER" id="PTHR11803:SF39">
    <property type="entry name" value="2-IMINOBUTANOATE_2-IMINOPROPANOATE DEAMINASE"/>
    <property type="match status" value="1"/>
</dbReference>
<accession>A0ABW7YX79</accession>
<proteinExistence type="predicted"/>
<dbReference type="SUPFAM" id="SSF55298">
    <property type="entry name" value="YjgF-like"/>
    <property type="match status" value="1"/>
</dbReference>
<keyword evidence="2" id="KW-1185">Reference proteome</keyword>
<dbReference type="EC" id="3.5.-.-" evidence="1"/>
<dbReference type="EMBL" id="JBITGY010000005">
    <property type="protein sequence ID" value="MFI6499863.1"/>
    <property type="molecule type" value="Genomic_DNA"/>
</dbReference>
<keyword evidence="1" id="KW-0378">Hydrolase</keyword>
<sequence>MSDSIVPPPAATFRALHGTPVMFAGMVGVDAEWRPVGGTFADEAAAVFARLDAALGAAGLDRGRVVSARCYLTDFADFADFNAAWSAYFGPDAPPRTTVGAMLHPPFRLEVEVVAARPEPHG</sequence>
<dbReference type="CDD" id="cd00448">
    <property type="entry name" value="YjgF_YER057c_UK114_family"/>
    <property type="match status" value="1"/>
</dbReference>
<dbReference type="PANTHER" id="PTHR11803">
    <property type="entry name" value="2-IMINOBUTANOATE/2-IMINOPROPANOATE DEAMINASE RIDA"/>
    <property type="match status" value="1"/>
</dbReference>
<dbReference type="Gene3D" id="3.30.1330.40">
    <property type="entry name" value="RutC-like"/>
    <property type="match status" value="1"/>
</dbReference>
<dbReference type="InterPro" id="IPR035959">
    <property type="entry name" value="RutC-like_sf"/>
</dbReference>
<comment type="caution">
    <text evidence="1">The sequence shown here is derived from an EMBL/GenBank/DDBJ whole genome shotgun (WGS) entry which is preliminary data.</text>
</comment>
<evidence type="ECO:0000313" key="1">
    <source>
        <dbReference type="EMBL" id="MFI6499863.1"/>
    </source>
</evidence>
<organism evidence="1 2">
    <name type="scientific">Nonomuraea typhae</name>
    <dbReference type="NCBI Taxonomy" id="2603600"/>
    <lineage>
        <taxon>Bacteria</taxon>
        <taxon>Bacillati</taxon>
        <taxon>Actinomycetota</taxon>
        <taxon>Actinomycetes</taxon>
        <taxon>Streptosporangiales</taxon>
        <taxon>Streptosporangiaceae</taxon>
        <taxon>Nonomuraea</taxon>
    </lineage>
</organism>
<evidence type="ECO:0000313" key="2">
    <source>
        <dbReference type="Proteomes" id="UP001612741"/>
    </source>
</evidence>